<protein>
    <submittedName>
        <fullName evidence="1">Helix-turn-helix domain-containing protein</fullName>
    </submittedName>
</protein>
<evidence type="ECO:0000313" key="1">
    <source>
        <dbReference type="EMBL" id="XCG52409.1"/>
    </source>
</evidence>
<accession>A0AAU8D000</accession>
<dbReference type="RefSeq" id="WP_353646614.1">
    <property type="nucleotide sequence ID" value="NZ_CP159256.1"/>
</dbReference>
<dbReference type="AlphaFoldDB" id="A0AAU8D000"/>
<sequence length="170" mass="19689">MLRLHQDRQAERKREVAEWIERLRGGHLLQPIPGDPEAIARLLGNVHMPQKRQRDRAITALAHEQGFPNNQIAVCLGLDRRTSRRYLRAYHQGGVEQLLAPETRGERKAEQEDLKDAVFRLLHEPPMDHGINRTSWIMRDLRKVLADQGFAACAQIVSQIIRNAGWKWKN</sequence>
<organism evidence="1">
    <name type="scientific">Mesorhizobium sp. WSM2240</name>
    <dbReference type="NCBI Taxonomy" id="3228851"/>
    <lineage>
        <taxon>Bacteria</taxon>
        <taxon>Pseudomonadati</taxon>
        <taxon>Pseudomonadota</taxon>
        <taxon>Alphaproteobacteria</taxon>
        <taxon>Hyphomicrobiales</taxon>
        <taxon>Phyllobacteriaceae</taxon>
        <taxon>Mesorhizobium</taxon>
    </lineage>
</organism>
<name>A0AAU8D000_9HYPH</name>
<gene>
    <name evidence="1" type="ORF">ABVK50_30130</name>
</gene>
<reference evidence="1" key="1">
    <citation type="submission" date="2024-06" db="EMBL/GenBank/DDBJ databases">
        <title>Mesorhizobium karijinii sp. nov., a symbiont of the iconic Swainsona formosa from arid Australia.</title>
        <authorList>
            <person name="Hill Y.J."/>
            <person name="Watkin E.L.J."/>
            <person name="O'Hara G.W."/>
            <person name="Terpolilli J."/>
            <person name="Tye M.L."/>
            <person name="Kohlmeier M.G."/>
        </authorList>
    </citation>
    <scope>NUCLEOTIDE SEQUENCE</scope>
    <source>
        <strain evidence="1">WSM2240</strain>
        <plasmid evidence="1">pMk2240A</plasmid>
    </source>
</reference>
<geneLocation type="plasmid" evidence="1">
    <name>pMk2240A</name>
</geneLocation>
<dbReference type="EMBL" id="CP159256">
    <property type="protein sequence ID" value="XCG52409.1"/>
    <property type="molecule type" value="Genomic_DNA"/>
</dbReference>
<proteinExistence type="predicted"/>
<dbReference type="SUPFAM" id="SSF46689">
    <property type="entry name" value="Homeodomain-like"/>
    <property type="match status" value="1"/>
</dbReference>
<dbReference type="Pfam" id="PF13551">
    <property type="entry name" value="HTH_29"/>
    <property type="match status" value="1"/>
</dbReference>
<dbReference type="InterPro" id="IPR009057">
    <property type="entry name" value="Homeodomain-like_sf"/>
</dbReference>
<keyword evidence="1" id="KW-0614">Plasmid</keyword>